<protein>
    <recommendedName>
        <fullName evidence="3">Glycosyltransferase family 18 catalytic domain-containing protein</fullName>
    </recommendedName>
</protein>
<dbReference type="Pfam" id="PF15024">
    <property type="entry name" value="Glyco_transf_18"/>
    <property type="match status" value="1"/>
</dbReference>
<evidence type="ECO:0000259" key="3">
    <source>
        <dbReference type="Pfam" id="PF15024"/>
    </source>
</evidence>
<name>A0AAD3TW98_9TREE</name>
<comment type="caution">
    <text evidence="4">The sequence shown here is derived from an EMBL/GenBank/DDBJ whole genome shotgun (WGS) entry which is preliminary data.</text>
</comment>
<dbReference type="EMBL" id="BTCM01000004">
    <property type="protein sequence ID" value="GMK57582.1"/>
    <property type="molecule type" value="Genomic_DNA"/>
</dbReference>
<proteinExistence type="predicted"/>
<evidence type="ECO:0000313" key="4">
    <source>
        <dbReference type="EMBL" id="GMK57582.1"/>
    </source>
</evidence>
<dbReference type="Proteomes" id="UP001222932">
    <property type="component" value="Unassembled WGS sequence"/>
</dbReference>
<feature type="transmembrane region" description="Helical" evidence="2">
    <location>
        <begin position="45"/>
        <end position="66"/>
    </location>
</feature>
<keyword evidence="2" id="KW-0812">Transmembrane</keyword>
<dbReference type="AlphaFoldDB" id="A0AAD3TW98"/>
<organism evidence="4 5">
    <name type="scientific">Cutaneotrichosporon spelunceum</name>
    <dbReference type="NCBI Taxonomy" id="1672016"/>
    <lineage>
        <taxon>Eukaryota</taxon>
        <taxon>Fungi</taxon>
        <taxon>Dikarya</taxon>
        <taxon>Basidiomycota</taxon>
        <taxon>Agaricomycotina</taxon>
        <taxon>Tremellomycetes</taxon>
        <taxon>Trichosporonales</taxon>
        <taxon>Trichosporonaceae</taxon>
        <taxon>Cutaneotrichosporon</taxon>
    </lineage>
</organism>
<dbReference type="InterPro" id="IPR026116">
    <property type="entry name" value="GT18_cat"/>
</dbReference>
<dbReference type="GO" id="GO:0030144">
    <property type="term" value="F:alpha-1,6-mannosylglycoprotein 6-beta-N-acetylglucosaminyltransferase activity"/>
    <property type="evidence" value="ECO:0007669"/>
    <property type="project" value="InterPro"/>
</dbReference>
<keyword evidence="5" id="KW-1185">Reference proteome</keyword>
<reference evidence="4" key="1">
    <citation type="journal article" date="2023" name="BMC Genomics">
        <title>Chromosome-level genome assemblies of Cutaneotrichosporon spp. (Trichosporonales, Basidiomycota) reveal imbalanced evolution between nucleotide sequences and chromosome synteny.</title>
        <authorList>
            <person name="Kobayashi Y."/>
            <person name="Kayamori A."/>
            <person name="Aoki K."/>
            <person name="Shiwa Y."/>
            <person name="Matsutani M."/>
            <person name="Fujita N."/>
            <person name="Sugita T."/>
            <person name="Iwasaki W."/>
            <person name="Tanaka N."/>
            <person name="Takashima M."/>
        </authorList>
    </citation>
    <scope>NUCLEOTIDE SEQUENCE</scope>
    <source>
        <strain evidence="4">HIS016</strain>
    </source>
</reference>
<evidence type="ECO:0000256" key="2">
    <source>
        <dbReference type="SAM" id="Phobius"/>
    </source>
</evidence>
<keyword evidence="2" id="KW-1133">Transmembrane helix</keyword>
<reference evidence="4" key="2">
    <citation type="submission" date="2023-06" db="EMBL/GenBank/DDBJ databases">
        <authorList>
            <person name="Kobayashi Y."/>
            <person name="Kayamori A."/>
            <person name="Aoki K."/>
            <person name="Shiwa Y."/>
            <person name="Fujita N."/>
            <person name="Sugita T."/>
            <person name="Iwasaki W."/>
            <person name="Tanaka N."/>
            <person name="Takashima M."/>
        </authorList>
    </citation>
    <scope>NUCLEOTIDE SEQUENCE</scope>
    <source>
        <strain evidence="4">HIS016</strain>
    </source>
</reference>
<evidence type="ECO:0000256" key="1">
    <source>
        <dbReference type="SAM" id="MobiDB-lite"/>
    </source>
</evidence>
<feature type="domain" description="Glycosyltransferase family 18 catalytic" evidence="3">
    <location>
        <begin position="274"/>
        <end position="486"/>
    </location>
</feature>
<sequence length="525" mass="59995">MARESSSDCEQSAPLLGADAPVNPNNNGRTWSRSLPRPLRWWGRWPLLIAVAAVCFIAGLATPLTLRESIVTVVPYPANPKLDDSVRVHVLSRLLQQHYPHVPGSKPRELNWAALDRLASCLKTDSCTDSERKVFILSSNHFGNSELGMNGGEDVWARSMISSFRHLNHTILFAYGSMETLFMYQGIPDMVTAVIWEEATRRSCVNRNETNYLEIDEASKEIGAWQTGKHACSQSVDFPHGIPHWKSFSFHFWPGSEGVPLGPRWVLSPENYEMWQGETNRTYIGYSIEKRCDMYPTFTNREHRALVLAKKSEYFQEKHNAFYRLLGPARDSVPPVHNDQGEEVKFSLISTAGQPGDKIDAEGIETIGRKNQREWTEILARSKVLLGIGVPVFLPSPYYALCMGVPFINPVHGWDQNDPDNRDKWVTQQNALRYTEEPFVYHVKQMDLDGLRDALQRAADTPISRYIPPPMRFEAMVERIRKFVETDWHNMAREYVADHYKNATEWQFLAMDEPAEPVPLWGKSM</sequence>
<evidence type="ECO:0000313" key="5">
    <source>
        <dbReference type="Proteomes" id="UP001222932"/>
    </source>
</evidence>
<accession>A0AAD3TW98</accession>
<gene>
    <name evidence="4" type="ORF">CspeluHIS016_0404160</name>
</gene>
<keyword evidence="2" id="KW-0472">Membrane</keyword>
<feature type="region of interest" description="Disordered" evidence="1">
    <location>
        <begin position="1"/>
        <end position="29"/>
    </location>
</feature>